<keyword evidence="5 8" id="KW-0862">Zinc</keyword>
<dbReference type="UniPathway" id="UPA00391"/>
<evidence type="ECO:0000313" key="12">
    <source>
        <dbReference type="Proteomes" id="UP000594042"/>
    </source>
</evidence>
<feature type="active site" description="Charge relay system" evidence="9">
    <location>
        <position position="99"/>
    </location>
</feature>
<dbReference type="GO" id="GO:0008616">
    <property type="term" value="P:tRNA queuosine(34) biosynthetic process"/>
    <property type="evidence" value="ECO:0007669"/>
    <property type="project" value="UniProtKB-KW"/>
</dbReference>
<dbReference type="PIRSF" id="PIRSF006113">
    <property type="entry name" value="PTP_synth"/>
    <property type="match status" value="1"/>
</dbReference>
<reference evidence="12" key="1">
    <citation type="submission" date="2020-07" db="EMBL/GenBank/DDBJ databases">
        <title>Complete genome sequencing of Coprobacter sp. strain 2CBH44.</title>
        <authorList>
            <person name="Sakamoto M."/>
            <person name="Murakami T."/>
            <person name="Mori H."/>
        </authorList>
    </citation>
    <scope>NUCLEOTIDE SEQUENCE [LARGE SCALE GENOMIC DNA]</scope>
    <source>
        <strain evidence="12">2CBH44</strain>
    </source>
</reference>
<dbReference type="GO" id="GO:0046872">
    <property type="term" value="F:metal ion binding"/>
    <property type="evidence" value="ECO:0007669"/>
    <property type="project" value="UniProtKB-KW"/>
</dbReference>
<feature type="active site" description="Proton acceptor" evidence="9">
    <location>
        <position position="24"/>
    </location>
</feature>
<evidence type="ECO:0000256" key="8">
    <source>
        <dbReference type="PIRNR" id="PIRNR006113"/>
    </source>
</evidence>
<evidence type="ECO:0000256" key="7">
    <source>
        <dbReference type="ARBA" id="ARBA00048807"/>
    </source>
</evidence>
<evidence type="ECO:0000313" key="11">
    <source>
        <dbReference type="EMBL" id="BCI62284.1"/>
    </source>
</evidence>
<evidence type="ECO:0000256" key="5">
    <source>
        <dbReference type="ARBA" id="ARBA00022833"/>
    </source>
</evidence>
<comment type="pathway">
    <text evidence="1 8">Purine metabolism; 7-cyano-7-deazaguanine biosynthesis.</text>
</comment>
<dbReference type="RefSeq" id="WP_021930238.1">
    <property type="nucleotide sequence ID" value="NZ_AP023322.1"/>
</dbReference>
<sequence>MFTVKKTLEISASHSLKLSYESKCSQLHGHNWIITIYCHSKELNEDGMVIDFTLIKKKIQDKLDHKNLNEVLSFNSTAENLAYWICNQIPQCFKVEVQESEGNIAIYEKD</sequence>
<evidence type="ECO:0000256" key="6">
    <source>
        <dbReference type="ARBA" id="ARBA00023239"/>
    </source>
</evidence>
<name>A0A7G1HV57_9BACT</name>
<keyword evidence="12" id="KW-1185">Reference proteome</keyword>
<dbReference type="Gene3D" id="3.30.479.10">
    <property type="entry name" value="6-pyruvoyl tetrahydropterin synthase/QueD"/>
    <property type="match status" value="1"/>
</dbReference>
<evidence type="ECO:0000256" key="2">
    <source>
        <dbReference type="ARBA" id="ARBA00008900"/>
    </source>
</evidence>
<dbReference type="EC" id="4.-.-.-" evidence="8"/>
<dbReference type="EMBL" id="AP023322">
    <property type="protein sequence ID" value="BCI62284.1"/>
    <property type="molecule type" value="Genomic_DNA"/>
</dbReference>
<accession>A0A7G1HV57</accession>
<keyword evidence="4 8" id="KW-0479">Metal-binding</keyword>
<protein>
    <recommendedName>
        <fullName evidence="3 8">6-carboxy-5,6,7,8-tetrahydropterin synthase</fullName>
        <ecNumber evidence="8">4.-.-.-</ecNumber>
    </recommendedName>
</protein>
<gene>
    <name evidence="11" type="ORF">Cop2CBH44_06370</name>
</gene>
<comment type="similarity">
    <text evidence="2 8">Belongs to the PTPS family. QueD subfamily.</text>
</comment>
<evidence type="ECO:0000256" key="10">
    <source>
        <dbReference type="PIRSR" id="PIRSR006113-2"/>
    </source>
</evidence>
<dbReference type="Pfam" id="PF01242">
    <property type="entry name" value="PTPS"/>
    <property type="match status" value="1"/>
</dbReference>
<dbReference type="AlphaFoldDB" id="A0A7G1HV57"/>
<dbReference type="SUPFAM" id="SSF55620">
    <property type="entry name" value="Tetrahydrobiopterin biosynthesis enzymes-like"/>
    <property type="match status" value="1"/>
</dbReference>
<evidence type="ECO:0000256" key="3">
    <source>
        <dbReference type="ARBA" id="ARBA00018141"/>
    </source>
</evidence>
<dbReference type="KEGG" id="copr:Cop2CBH44_06370"/>
<feature type="binding site" evidence="10">
    <location>
        <position position="28"/>
    </location>
    <ligand>
        <name>Zn(2+)</name>
        <dbReference type="ChEBI" id="CHEBI:29105"/>
    </ligand>
</feature>
<feature type="active site" description="Charge relay system" evidence="9">
    <location>
        <position position="65"/>
    </location>
</feature>
<dbReference type="PANTHER" id="PTHR12589">
    <property type="entry name" value="PYRUVOYL TETRAHYDROBIOPTERIN SYNTHASE"/>
    <property type="match status" value="1"/>
</dbReference>
<feature type="binding site" evidence="10">
    <location>
        <position position="30"/>
    </location>
    <ligand>
        <name>Zn(2+)</name>
        <dbReference type="ChEBI" id="CHEBI:29105"/>
    </ligand>
</feature>
<dbReference type="InterPro" id="IPR007115">
    <property type="entry name" value="6-PTP_synth/QueD"/>
</dbReference>
<organism evidence="11 12">
    <name type="scientific">Coprobacter secundus subsp. similis</name>
    <dbReference type="NCBI Taxonomy" id="2751153"/>
    <lineage>
        <taxon>Bacteria</taxon>
        <taxon>Pseudomonadati</taxon>
        <taxon>Bacteroidota</taxon>
        <taxon>Bacteroidia</taxon>
        <taxon>Bacteroidales</taxon>
        <taxon>Barnesiellaceae</taxon>
        <taxon>Coprobacter</taxon>
    </lineage>
</organism>
<comment type="catalytic activity">
    <reaction evidence="7 8">
        <text>7,8-dihydroneopterin 3'-triphosphate + H2O = 6-carboxy-5,6,7,8-tetrahydropterin + triphosphate + acetaldehyde + 2 H(+)</text>
        <dbReference type="Rhea" id="RHEA:27966"/>
        <dbReference type="ChEBI" id="CHEBI:15343"/>
        <dbReference type="ChEBI" id="CHEBI:15377"/>
        <dbReference type="ChEBI" id="CHEBI:15378"/>
        <dbReference type="ChEBI" id="CHEBI:18036"/>
        <dbReference type="ChEBI" id="CHEBI:58462"/>
        <dbReference type="ChEBI" id="CHEBI:61032"/>
        <dbReference type="EC" id="4.1.2.50"/>
    </reaction>
</comment>
<evidence type="ECO:0000256" key="1">
    <source>
        <dbReference type="ARBA" id="ARBA00005061"/>
    </source>
</evidence>
<proteinExistence type="inferred from homology"/>
<dbReference type="GO" id="GO:0070497">
    <property type="term" value="F:6-carboxytetrahydropterin synthase activity"/>
    <property type="evidence" value="ECO:0007669"/>
    <property type="project" value="UniProtKB-EC"/>
</dbReference>
<dbReference type="Proteomes" id="UP000594042">
    <property type="component" value="Chromosome"/>
</dbReference>
<keyword evidence="8" id="KW-0671">Queuosine biosynthesis</keyword>
<dbReference type="PANTHER" id="PTHR12589:SF7">
    <property type="entry name" value="6-PYRUVOYL TETRAHYDROBIOPTERIN SYNTHASE"/>
    <property type="match status" value="1"/>
</dbReference>
<evidence type="ECO:0000256" key="9">
    <source>
        <dbReference type="PIRSR" id="PIRSR006113-1"/>
    </source>
</evidence>
<comment type="cofactor">
    <cofactor evidence="8 10">
        <name>Zn(2+)</name>
        <dbReference type="ChEBI" id="CHEBI:29105"/>
    </cofactor>
    <text evidence="8 10">Binds 1 zinc ion per subunit.</text>
</comment>
<dbReference type="InterPro" id="IPR038418">
    <property type="entry name" value="6-PTP_synth/QueD_sf"/>
</dbReference>
<evidence type="ECO:0000256" key="4">
    <source>
        <dbReference type="ARBA" id="ARBA00022723"/>
    </source>
</evidence>
<feature type="binding site" evidence="10">
    <location>
        <position position="14"/>
    </location>
    <ligand>
        <name>Zn(2+)</name>
        <dbReference type="ChEBI" id="CHEBI:29105"/>
    </ligand>
</feature>
<keyword evidence="6 8" id="KW-0456">Lyase</keyword>